<proteinExistence type="predicted"/>
<dbReference type="PANTHER" id="PTHR33542">
    <property type="entry name" value="SIROHYDROCHLORIN FERROCHELATASE, CHLOROPLASTIC"/>
    <property type="match status" value="1"/>
</dbReference>
<dbReference type="AlphaFoldDB" id="A0A4Z0QXM8"/>
<keyword evidence="4" id="KW-1185">Reference proteome</keyword>
<keyword evidence="2" id="KW-0456">Lyase</keyword>
<accession>A0A4Z0QXM8</accession>
<gene>
    <name evidence="3" type="ORF">E4K67_26465</name>
</gene>
<sequence>MQTEIIILGHGSRRPEANYELIEVANKVAHILGRTVTPAFMSHGTPELPSVVIEKILSGTKRIIIMPLFLFLGTYVSTEIHETIKDIKAQFPQIEIIVAKELGADDIIANLACSRIKETIGT</sequence>
<dbReference type="InterPro" id="IPR002762">
    <property type="entry name" value="CbiX-like"/>
</dbReference>
<keyword evidence="1" id="KW-0479">Metal-binding</keyword>
<protein>
    <submittedName>
        <fullName evidence="3">Cobalamin biosynthesis protein CbiX</fullName>
    </submittedName>
</protein>
<comment type="caution">
    <text evidence="3">The sequence shown here is derived from an EMBL/GenBank/DDBJ whole genome shotgun (WGS) entry which is preliminary data.</text>
</comment>
<organism evidence="3 4">
    <name type="scientific">Desulfosporosinus fructosivorans</name>
    <dbReference type="NCBI Taxonomy" id="2018669"/>
    <lineage>
        <taxon>Bacteria</taxon>
        <taxon>Bacillati</taxon>
        <taxon>Bacillota</taxon>
        <taxon>Clostridia</taxon>
        <taxon>Eubacteriales</taxon>
        <taxon>Desulfitobacteriaceae</taxon>
        <taxon>Desulfosporosinus</taxon>
    </lineage>
</organism>
<dbReference type="Gene3D" id="3.40.50.1400">
    <property type="match status" value="1"/>
</dbReference>
<evidence type="ECO:0000313" key="4">
    <source>
        <dbReference type="Proteomes" id="UP000298460"/>
    </source>
</evidence>
<evidence type="ECO:0000256" key="1">
    <source>
        <dbReference type="ARBA" id="ARBA00022723"/>
    </source>
</evidence>
<dbReference type="SUPFAM" id="SSF53800">
    <property type="entry name" value="Chelatase"/>
    <property type="match status" value="1"/>
</dbReference>
<dbReference type="OrthoDB" id="9797895at2"/>
<dbReference type="PANTHER" id="PTHR33542:SF3">
    <property type="entry name" value="SIROHYDROCHLORIN FERROCHELATASE, CHLOROPLASTIC"/>
    <property type="match status" value="1"/>
</dbReference>
<dbReference type="EMBL" id="SPQQ01000017">
    <property type="protein sequence ID" value="TGE35268.1"/>
    <property type="molecule type" value="Genomic_DNA"/>
</dbReference>
<dbReference type="Pfam" id="PF01903">
    <property type="entry name" value="CbiX"/>
    <property type="match status" value="1"/>
</dbReference>
<dbReference type="RefSeq" id="WP_135552259.1">
    <property type="nucleotide sequence ID" value="NZ_SPQQ01000017.1"/>
</dbReference>
<name>A0A4Z0QXM8_9FIRM</name>
<dbReference type="Proteomes" id="UP000298460">
    <property type="component" value="Unassembled WGS sequence"/>
</dbReference>
<evidence type="ECO:0000256" key="2">
    <source>
        <dbReference type="ARBA" id="ARBA00023239"/>
    </source>
</evidence>
<dbReference type="GO" id="GO:0046872">
    <property type="term" value="F:metal ion binding"/>
    <property type="evidence" value="ECO:0007669"/>
    <property type="project" value="UniProtKB-KW"/>
</dbReference>
<dbReference type="CDD" id="cd03416">
    <property type="entry name" value="CbiX_SirB_N"/>
    <property type="match status" value="1"/>
</dbReference>
<reference evidence="3 4" key="1">
    <citation type="submission" date="2019-03" db="EMBL/GenBank/DDBJ databases">
        <title>Draft Genome Sequence of Desulfosporosinus fructosivorans Strain 63.6F, Isolated from Marine Sediment in the Baltic Sea.</title>
        <authorList>
            <person name="Hausmann B."/>
            <person name="Vandieken V."/>
            <person name="Pjevac P."/>
            <person name="Schreck K."/>
            <person name="Herbold C.W."/>
            <person name="Loy A."/>
        </authorList>
    </citation>
    <scope>NUCLEOTIDE SEQUENCE [LARGE SCALE GENOMIC DNA]</scope>
    <source>
        <strain evidence="3 4">63.6F</strain>
    </source>
</reference>
<dbReference type="GO" id="GO:0016829">
    <property type="term" value="F:lyase activity"/>
    <property type="evidence" value="ECO:0007669"/>
    <property type="project" value="UniProtKB-KW"/>
</dbReference>
<dbReference type="InterPro" id="IPR050963">
    <property type="entry name" value="Sirohydro_Cobaltochel/CbiX"/>
</dbReference>
<evidence type="ECO:0000313" key="3">
    <source>
        <dbReference type="EMBL" id="TGE35268.1"/>
    </source>
</evidence>